<name>A0A8D8WEI8_9HEMI</name>
<protein>
    <submittedName>
        <fullName evidence="1">Uncharacterized protein</fullName>
    </submittedName>
</protein>
<dbReference type="AlphaFoldDB" id="A0A8D8WEI8"/>
<organism evidence="1">
    <name type="scientific">Cacopsylla melanoneura</name>
    <dbReference type="NCBI Taxonomy" id="428564"/>
    <lineage>
        <taxon>Eukaryota</taxon>
        <taxon>Metazoa</taxon>
        <taxon>Ecdysozoa</taxon>
        <taxon>Arthropoda</taxon>
        <taxon>Hexapoda</taxon>
        <taxon>Insecta</taxon>
        <taxon>Pterygota</taxon>
        <taxon>Neoptera</taxon>
        <taxon>Paraneoptera</taxon>
        <taxon>Hemiptera</taxon>
        <taxon>Sternorrhyncha</taxon>
        <taxon>Psylloidea</taxon>
        <taxon>Psyllidae</taxon>
        <taxon>Psyllinae</taxon>
        <taxon>Cacopsylla</taxon>
    </lineage>
</organism>
<proteinExistence type="predicted"/>
<accession>A0A8D8WEI8</accession>
<reference evidence="1" key="1">
    <citation type="submission" date="2021-05" db="EMBL/GenBank/DDBJ databases">
        <authorList>
            <person name="Alioto T."/>
            <person name="Alioto T."/>
            <person name="Gomez Garrido J."/>
        </authorList>
    </citation>
    <scope>NUCLEOTIDE SEQUENCE</scope>
</reference>
<dbReference type="EMBL" id="HBUF01187946">
    <property type="protein sequence ID" value="CAG6657317.1"/>
    <property type="molecule type" value="Transcribed_RNA"/>
</dbReference>
<evidence type="ECO:0000313" key="1">
    <source>
        <dbReference type="EMBL" id="CAG6657317.1"/>
    </source>
</evidence>
<sequence length="102" mass="12060">MRAVVWEIHGTTALAARMFTNVGLLDCLFPICYTFFLNISTAMNMMYLHRILYTLVGISWWDGGWIVKNGTGIVVEWYRESRRHERFLIKLFSTRNLNLNKR</sequence>